<dbReference type="EMBL" id="FNEK01000011">
    <property type="protein sequence ID" value="SDJ07398.1"/>
    <property type="molecule type" value="Genomic_DNA"/>
</dbReference>
<dbReference type="OrthoDB" id="9810277at2"/>
<proteinExistence type="predicted"/>
<dbReference type="InterPro" id="IPR002575">
    <property type="entry name" value="Aminoglycoside_PTrfase"/>
</dbReference>
<dbReference type="RefSeq" id="WP_093152745.1">
    <property type="nucleotide sequence ID" value="NZ_FNEK01000011.1"/>
</dbReference>
<dbReference type="Gene3D" id="3.90.1200.10">
    <property type="match status" value="1"/>
</dbReference>
<evidence type="ECO:0000259" key="1">
    <source>
        <dbReference type="Pfam" id="PF01636"/>
    </source>
</evidence>
<dbReference type="PANTHER" id="PTHR43883">
    <property type="entry name" value="SLR0207 PROTEIN"/>
    <property type="match status" value="1"/>
</dbReference>
<dbReference type="Gene3D" id="3.40.50.300">
    <property type="entry name" value="P-loop containing nucleotide triphosphate hydrolases"/>
    <property type="match status" value="1"/>
</dbReference>
<dbReference type="Proteomes" id="UP000199382">
    <property type="component" value="Unassembled WGS sequence"/>
</dbReference>
<gene>
    <name evidence="2" type="ORF">SAMN04488026_101180</name>
</gene>
<feature type="domain" description="Aminoglycoside phosphotransferase" evidence="1">
    <location>
        <begin position="171"/>
        <end position="257"/>
    </location>
</feature>
<evidence type="ECO:0000313" key="2">
    <source>
        <dbReference type="EMBL" id="SDJ07398.1"/>
    </source>
</evidence>
<evidence type="ECO:0000313" key="3">
    <source>
        <dbReference type="Proteomes" id="UP000199382"/>
    </source>
</evidence>
<dbReference type="InterPro" id="IPR052732">
    <property type="entry name" value="Cell-binding_unc_protein"/>
</dbReference>
<keyword evidence="3" id="KW-1185">Reference proteome</keyword>
<dbReference type="AlphaFoldDB" id="A0A1G8QRT4"/>
<dbReference type="Pfam" id="PF13671">
    <property type="entry name" value="AAA_33"/>
    <property type="match status" value="1"/>
</dbReference>
<dbReference type="InterPro" id="IPR027417">
    <property type="entry name" value="P-loop_NTPase"/>
</dbReference>
<dbReference type="SUPFAM" id="SSF52540">
    <property type="entry name" value="P-loop containing nucleoside triphosphate hydrolases"/>
    <property type="match status" value="1"/>
</dbReference>
<protein>
    <recommendedName>
        <fullName evidence="1">Aminoglycoside phosphotransferase domain-containing protein</fullName>
    </recommendedName>
</protein>
<reference evidence="2 3" key="1">
    <citation type="submission" date="2016-10" db="EMBL/GenBank/DDBJ databases">
        <authorList>
            <person name="de Groot N.N."/>
        </authorList>
    </citation>
    <scope>NUCLEOTIDE SEQUENCE [LARGE SCALE GENOMIC DNA]</scope>
    <source>
        <strain evidence="2 3">DSM 25294</strain>
    </source>
</reference>
<dbReference type="STRING" id="571298.SAMN04488026_101180"/>
<dbReference type="Pfam" id="PF01636">
    <property type="entry name" value="APH"/>
    <property type="match status" value="1"/>
</dbReference>
<dbReference type="InterPro" id="IPR011009">
    <property type="entry name" value="Kinase-like_dom_sf"/>
</dbReference>
<name>A0A1G8QRT4_9RHOB</name>
<sequence>MIVEDQSQVIAFLSDADSHGGVGPVEVIQTHISAVFLVGRTAYKLKKAVHLPYVDFSTADIRIAGCEKEVALNRATTPELYRGVRRITREPGGLAFDGPGPLVDAVVEMERFPQDGLFDELALRGELTRFLLAELAGAIVSAHAGARVIRGERGSENVAAVLDINRAGFGESQVFDAAEVARIDDAFREGLERHAALLDARAEAGAIRLCHGDLHLRNVCLFQGRPALFDCIDFNDRIATIDVLYDLSFLAMDLWHRGMRNDASFVTNRYLDMAGQEDGVPLLPYFTALRAAVRAHVTATQAAGMKGERAETACAAARAYYDLALDILTPRPARLVAIGGLSGSGKSTIAAALAPRLGAPPGARLLESDHLRKAMYGVRPEERLPEQAYTAGISDTVYADLAERTHRLLEGGCSVVTNAVYDRPERRDALERAAEAARAPFLGIWLEADPALLRQRVSTPRDGVSDATVEVLEAQLARDTGPLHWARVPTAGPLSETLSAIDALLAGERS</sequence>
<accession>A0A1G8QRT4</accession>
<dbReference type="PANTHER" id="PTHR43883:SF1">
    <property type="entry name" value="GLUCONOKINASE"/>
    <property type="match status" value="1"/>
</dbReference>
<organism evidence="2 3">
    <name type="scientific">Aliiruegeria lutimaris</name>
    <dbReference type="NCBI Taxonomy" id="571298"/>
    <lineage>
        <taxon>Bacteria</taxon>
        <taxon>Pseudomonadati</taxon>
        <taxon>Pseudomonadota</taxon>
        <taxon>Alphaproteobacteria</taxon>
        <taxon>Rhodobacterales</taxon>
        <taxon>Roseobacteraceae</taxon>
        <taxon>Aliiruegeria</taxon>
    </lineage>
</organism>
<dbReference type="SUPFAM" id="SSF56112">
    <property type="entry name" value="Protein kinase-like (PK-like)"/>
    <property type="match status" value="1"/>
</dbReference>